<evidence type="ECO:0000313" key="9">
    <source>
        <dbReference type="EMBL" id="TDT62749.1"/>
    </source>
</evidence>
<dbReference type="AlphaFoldDB" id="A0A4R7KVL1"/>
<keyword evidence="1" id="KW-0813">Transport</keyword>
<keyword evidence="6" id="KW-0418">Kinase</keyword>
<evidence type="ECO:0000256" key="3">
    <source>
        <dbReference type="ARBA" id="ARBA00022597"/>
    </source>
</evidence>
<evidence type="ECO:0000256" key="7">
    <source>
        <dbReference type="SAM" id="SignalP"/>
    </source>
</evidence>
<keyword evidence="10" id="KW-1185">Reference proteome</keyword>
<evidence type="ECO:0000313" key="10">
    <source>
        <dbReference type="Proteomes" id="UP000295325"/>
    </source>
</evidence>
<evidence type="ECO:0000256" key="6">
    <source>
        <dbReference type="ARBA" id="ARBA00022777"/>
    </source>
</evidence>
<organism evidence="9 10">
    <name type="scientific">Fonticella tunisiensis</name>
    <dbReference type="NCBI Taxonomy" id="1096341"/>
    <lineage>
        <taxon>Bacteria</taxon>
        <taxon>Bacillati</taxon>
        <taxon>Bacillota</taxon>
        <taxon>Clostridia</taxon>
        <taxon>Eubacteriales</taxon>
        <taxon>Clostridiaceae</taxon>
        <taxon>Fonticella</taxon>
    </lineage>
</organism>
<reference evidence="9 10" key="1">
    <citation type="submission" date="2019-03" db="EMBL/GenBank/DDBJ databases">
        <title>Genomic Encyclopedia of Type Strains, Phase IV (KMG-IV): sequencing the most valuable type-strain genomes for metagenomic binning, comparative biology and taxonomic classification.</title>
        <authorList>
            <person name="Goeker M."/>
        </authorList>
    </citation>
    <scope>NUCLEOTIDE SEQUENCE [LARGE SCALE GENOMIC DNA]</scope>
    <source>
        <strain evidence="9 10">DSM 24455</strain>
    </source>
</reference>
<keyword evidence="3" id="KW-0762">Sugar transport</keyword>
<feature type="domain" description="PTS EIIB type-2" evidence="8">
    <location>
        <begin position="1"/>
        <end position="99"/>
    </location>
</feature>
<gene>
    <name evidence="9" type="ORF">EDD71_10322</name>
</gene>
<sequence>MKIVAVTACVAGLAHTYMAATGLKKAAKARNIEIHVETQGSMGIQNKIKQSDIDTADVVIFAVDTNVAHRDRFEKKPILTVKVAEAVKNADNVINKALELIKK</sequence>
<dbReference type="SUPFAM" id="SSF52794">
    <property type="entry name" value="PTS system IIB component-like"/>
    <property type="match status" value="1"/>
</dbReference>
<dbReference type="Pfam" id="PF02302">
    <property type="entry name" value="PTS_IIB"/>
    <property type="match status" value="1"/>
</dbReference>
<dbReference type="GO" id="GO:0009401">
    <property type="term" value="P:phosphoenolpyruvate-dependent sugar phosphotransferase system"/>
    <property type="evidence" value="ECO:0007669"/>
    <property type="project" value="UniProtKB-KW"/>
</dbReference>
<dbReference type="InterPro" id="IPR036095">
    <property type="entry name" value="PTS_EIIB-like_sf"/>
</dbReference>
<dbReference type="OrthoDB" id="9782569at2"/>
<evidence type="ECO:0000256" key="2">
    <source>
        <dbReference type="ARBA" id="ARBA00022553"/>
    </source>
</evidence>
<feature type="chain" id="PRO_5020527976" evidence="7">
    <location>
        <begin position="20"/>
        <end position="103"/>
    </location>
</feature>
<dbReference type="Proteomes" id="UP000295325">
    <property type="component" value="Unassembled WGS sequence"/>
</dbReference>
<dbReference type="GO" id="GO:0016301">
    <property type="term" value="F:kinase activity"/>
    <property type="evidence" value="ECO:0007669"/>
    <property type="project" value="UniProtKB-KW"/>
</dbReference>
<dbReference type="InterPro" id="IPR003353">
    <property type="entry name" value="PTS_IIB_fruc"/>
</dbReference>
<name>A0A4R7KVL1_9CLOT</name>
<dbReference type="InterPro" id="IPR003501">
    <property type="entry name" value="PTS_EIIB_2/3"/>
</dbReference>
<dbReference type="PROSITE" id="PS51099">
    <property type="entry name" value="PTS_EIIB_TYPE_2"/>
    <property type="match status" value="1"/>
</dbReference>
<dbReference type="GO" id="GO:0005886">
    <property type="term" value="C:plasma membrane"/>
    <property type="evidence" value="ECO:0007669"/>
    <property type="project" value="TreeGrafter"/>
</dbReference>
<evidence type="ECO:0000256" key="4">
    <source>
        <dbReference type="ARBA" id="ARBA00022679"/>
    </source>
</evidence>
<dbReference type="InterPro" id="IPR013011">
    <property type="entry name" value="PTS_EIIB_2"/>
</dbReference>
<evidence type="ECO:0000259" key="8">
    <source>
        <dbReference type="PROSITE" id="PS51099"/>
    </source>
</evidence>
<dbReference type="NCBIfam" id="TIGR00829">
    <property type="entry name" value="FRU"/>
    <property type="match status" value="1"/>
</dbReference>
<proteinExistence type="predicted"/>
<keyword evidence="5" id="KW-0598">Phosphotransferase system</keyword>
<dbReference type="PANTHER" id="PTHR30505:SF0">
    <property type="entry name" value="FRUCTOSE-LIKE PTS SYSTEM EIIBC COMPONENT-RELATED"/>
    <property type="match status" value="1"/>
</dbReference>
<dbReference type="CDD" id="cd05569">
    <property type="entry name" value="PTS_IIB_fructose"/>
    <property type="match status" value="1"/>
</dbReference>
<dbReference type="FunFam" id="3.40.50.2300:FF:000014">
    <property type="entry name" value="PTS system fructose-like transporter subunit IIB"/>
    <property type="match status" value="1"/>
</dbReference>
<comment type="caution">
    <text evidence="9">The sequence shown here is derived from an EMBL/GenBank/DDBJ whole genome shotgun (WGS) entry which is preliminary data.</text>
</comment>
<dbReference type="Gene3D" id="3.40.50.2300">
    <property type="match status" value="1"/>
</dbReference>
<keyword evidence="2" id="KW-0597">Phosphoprotein</keyword>
<dbReference type="PANTHER" id="PTHR30505">
    <property type="entry name" value="FRUCTOSE-LIKE PERMEASE"/>
    <property type="match status" value="1"/>
</dbReference>
<dbReference type="InterPro" id="IPR050864">
    <property type="entry name" value="Bacterial_PTS_Sugar_Transport"/>
</dbReference>
<evidence type="ECO:0000256" key="1">
    <source>
        <dbReference type="ARBA" id="ARBA00022448"/>
    </source>
</evidence>
<feature type="signal peptide" evidence="7">
    <location>
        <begin position="1"/>
        <end position="19"/>
    </location>
</feature>
<keyword evidence="4" id="KW-0808">Transferase</keyword>
<dbReference type="GO" id="GO:0022877">
    <property type="term" value="F:protein-N(PI)-phosphohistidine-fructose phosphotransferase system transporter activity"/>
    <property type="evidence" value="ECO:0007669"/>
    <property type="project" value="InterPro"/>
</dbReference>
<dbReference type="EMBL" id="SOAZ01000003">
    <property type="protein sequence ID" value="TDT62749.1"/>
    <property type="molecule type" value="Genomic_DNA"/>
</dbReference>
<evidence type="ECO:0000256" key="5">
    <source>
        <dbReference type="ARBA" id="ARBA00022683"/>
    </source>
</evidence>
<protein>
    <submittedName>
        <fullName evidence="9">PTS system IIB component (Fru family)</fullName>
    </submittedName>
</protein>
<accession>A0A4R7KVL1</accession>
<keyword evidence="7" id="KW-0732">Signal</keyword>
<dbReference type="GO" id="GO:0090563">
    <property type="term" value="F:protein-phosphocysteine-sugar phosphotransferase activity"/>
    <property type="evidence" value="ECO:0007669"/>
    <property type="project" value="TreeGrafter"/>
</dbReference>
<dbReference type="RefSeq" id="WP_133627153.1">
    <property type="nucleotide sequence ID" value="NZ_SOAZ01000003.1"/>
</dbReference>